<keyword evidence="6" id="KW-0732">Signal</keyword>
<dbReference type="InterPro" id="IPR015500">
    <property type="entry name" value="Peptidase_S8_subtilisin-rel"/>
</dbReference>
<evidence type="ECO:0000256" key="5">
    <source>
        <dbReference type="PROSITE-ProRule" id="PRU01240"/>
    </source>
</evidence>
<dbReference type="PANTHER" id="PTHR43806">
    <property type="entry name" value="PEPTIDASE S8"/>
    <property type="match status" value="1"/>
</dbReference>
<accession>A0ABU4VGJ6</accession>
<dbReference type="PROSITE" id="PS00137">
    <property type="entry name" value="SUBTILASE_HIS"/>
    <property type="match status" value="1"/>
</dbReference>
<keyword evidence="9" id="KW-1185">Reference proteome</keyword>
<dbReference type="PANTHER" id="PTHR43806:SF11">
    <property type="entry name" value="CEREVISIN-RELATED"/>
    <property type="match status" value="1"/>
</dbReference>
<dbReference type="PROSITE" id="PS00138">
    <property type="entry name" value="SUBTILASE_SER"/>
    <property type="match status" value="1"/>
</dbReference>
<dbReference type="PRINTS" id="PR00723">
    <property type="entry name" value="SUBTILISIN"/>
</dbReference>
<evidence type="ECO:0000313" key="8">
    <source>
        <dbReference type="EMBL" id="MDX8150940.1"/>
    </source>
</evidence>
<evidence type="ECO:0000313" key="9">
    <source>
        <dbReference type="Proteomes" id="UP001277761"/>
    </source>
</evidence>
<keyword evidence="3 5" id="KW-0378">Hydrolase</keyword>
<dbReference type="Gene3D" id="3.40.50.200">
    <property type="entry name" value="Peptidase S8/S53 domain"/>
    <property type="match status" value="1"/>
</dbReference>
<keyword evidence="2 5" id="KW-0645">Protease</keyword>
<dbReference type="InterPro" id="IPR022398">
    <property type="entry name" value="Peptidase_S8_His-AS"/>
</dbReference>
<dbReference type="InterPro" id="IPR036852">
    <property type="entry name" value="Peptidase_S8/S53_dom_sf"/>
</dbReference>
<evidence type="ECO:0000259" key="7">
    <source>
        <dbReference type="Pfam" id="PF00082"/>
    </source>
</evidence>
<comment type="caution">
    <text evidence="8">The sequence shown here is derived from an EMBL/GenBank/DDBJ whole genome shotgun (WGS) entry which is preliminary data.</text>
</comment>
<dbReference type="SUPFAM" id="SSF52743">
    <property type="entry name" value="Subtilisin-like"/>
    <property type="match status" value="1"/>
</dbReference>
<dbReference type="RefSeq" id="WP_319953080.1">
    <property type="nucleotide sequence ID" value="NZ_JAXAVX010000001.1"/>
</dbReference>
<evidence type="ECO:0000256" key="3">
    <source>
        <dbReference type="ARBA" id="ARBA00022801"/>
    </source>
</evidence>
<dbReference type="Proteomes" id="UP001277761">
    <property type="component" value="Unassembled WGS sequence"/>
</dbReference>
<feature type="active site" description="Charge relay system" evidence="5">
    <location>
        <position position="222"/>
    </location>
</feature>
<feature type="active site" description="Charge relay system" evidence="5">
    <location>
        <position position="188"/>
    </location>
</feature>
<dbReference type="InterPro" id="IPR050131">
    <property type="entry name" value="Peptidase_S8_subtilisin-like"/>
</dbReference>
<feature type="signal peptide" evidence="6">
    <location>
        <begin position="1"/>
        <end position="25"/>
    </location>
</feature>
<evidence type="ECO:0000256" key="1">
    <source>
        <dbReference type="ARBA" id="ARBA00011073"/>
    </source>
</evidence>
<evidence type="ECO:0000256" key="6">
    <source>
        <dbReference type="SAM" id="SignalP"/>
    </source>
</evidence>
<proteinExistence type="inferred from homology"/>
<comment type="similarity">
    <text evidence="1 5">Belongs to the peptidase S8 family.</text>
</comment>
<feature type="domain" description="Peptidase S8/S53" evidence="7">
    <location>
        <begin position="179"/>
        <end position="469"/>
    </location>
</feature>
<name>A0ABU4VGJ6_9ACTN</name>
<protein>
    <submittedName>
        <fullName evidence="8">S8 family serine peptidase</fullName>
    </submittedName>
</protein>
<evidence type="ECO:0000256" key="2">
    <source>
        <dbReference type="ARBA" id="ARBA00022670"/>
    </source>
</evidence>
<dbReference type="Pfam" id="PF00082">
    <property type="entry name" value="Peptidase_S8"/>
    <property type="match status" value="1"/>
</dbReference>
<dbReference type="InterPro" id="IPR023828">
    <property type="entry name" value="Peptidase_S8_Ser-AS"/>
</dbReference>
<dbReference type="InterPro" id="IPR000209">
    <property type="entry name" value="Peptidase_S8/S53_dom"/>
</dbReference>
<sequence>MTRRRTALLPLAVVAIAAWPTAAGAATPSALRDPAVSAPTGRLLVTVRGTDGGSARALERRLGDVARRAGSRAGLRLATPRAASSAAPRTAPVTVGADQRGTTATIAIPAPADGRQALTTALRSDPRVVQVVAEHRAGLRALPNDPVLTQQDPGAPAGVTAGWWVQKLNLPAAWDVVNGDGIKIAVIDQGVDTSHPQLQPIVAAQASTGTITGTIGSDEVGHGTHVASLACSAFNDAAGTVGAGGRCRLITVKSDLYDSSVAQAIDRARELGADAIVMSFGVDDEATAPIAIREALQRAAEDGIVAVAAAADRPVVEQGYPANVLQPSGTGADLNAGTGLTVTAAQADGTRAAFAGRGSQISVAAYGTYVADGAPGGLLGAFPATRTAFEQTSVNPDGTVNRACGCRVAFGGDTRYAHLQGTSMATPIVAGVAGLVRAANPDLDAAAVARVVKETATRAGGYSEELGWGIVNAGKAVDTARRIDLRAPRATFRTRSRTTTERRLRLQWTATDKATKPLVASGVDRVEVYRQVGKRFKRIGVAKRGRLTVTVPRGRSRYALRAIDEAGNRAARPTRATLTLRRR</sequence>
<reference evidence="8 9" key="1">
    <citation type="submission" date="2023-11" db="EMBL/GenBank/DDBJ databases">
        <authorList>
            <person name="Xu M."/>
            <person name="Jiang T."/>
        </authorList>
    </citation>
    <scope>NUCLEOTIDE SEQUENCE [LARGE SCALE GENOMIC DNA]</scope>
    <source>
        <strain evidence="8 9">SD</strain>
    </source>
</reference>
<dbReference type="PROSITE" id="PS51892">
    <property type="entry name" value="SUBTILASE"/>
    <property type="match status" value="1"/>
</dbReference>
<organism evidence="8 9">
    <name type="scientific">Patulibacter brassicae</name>
    <dbReference type="NCBI Taxonomy" id="1705717"/>
    <lineage>
        <taxon>Bacteria</taxon>
        <taxon>Bacillati</taxon>
        <taxon>Actinomycetota</taxon>
        <taxon>Thermoleophilia</taxon>
        <taxon>Solirubrobacterales</taxon>
        <taxon>Patulibacteraceae</taxon>
        <taxon>Patulibacter</taxon>
    </lineage>
</organism>
<dbReference type="EMBL" id="JAXAVX010000001">
    <property type="protein sequence ID" value="MDX8150940.1"/>
    <property type="molecule type" value="Genomic_DNA"/>
</dbReference>
<feature type="chain" id="PRO_5046158344" evidence="6">
    <location>
        <begin position="26"/>
        <end position="583"/>
    </location>
</feature>
<gene>
    <name evidence="8" type="ORF">SK069_04985</name>
</gene>
<evidence type="ECO:0000256" key="4">
    <source>
        <dbReference type="ARBA" id="ARBA00022825"/>
    </source>
</evidence>
<feature type="active site" description="Charge relay system" evidence="5">
    <location>
        <position position="423"/>
    </location>
</feature>
<keyword evidence="4 5" id="KW-0720">Serine protease</keyword>